<name>A0A0V0QHK1_PSEPJ</name>
<evidence type="ECO:0000313" key="1">
    <source>
        <dbReference type="EMBL" id="KRX01721.1"/>
    </source>
</evidence>
<gene>
    <name evidence="1" type="ORF">PPERSA_01591</name>
</gene>
<dbReference type="OrthoDB" id="284229at2759"/>
<keyword evidence="2" id="KW-1185">Reference proteome</keyword>
<dbReference type="OMA" id="PINHDEN"/>
<dbReference type="AlphaFoldDB" id="A0A0V0QHK1"/>
<dbReference type="Proteomes" id="UP000054937">
    <property type="component" value="Unassembled WGS sequence"/>
</dbReference>
<comment type="caution">
    <text evidence="1">The sequence shown here is derived from an EMBL/GenBank/DDBJ whole genome shotgun (WGS) entry which is preliminary data.</text>
</comment>
<dbReference type="EMBL" id="LDAU01000166">
    <property type="protein sequence ID" value="KRX01721.1"/>
    <property type="molecule type" value="Genomic_DNA"/>
</dbReference>
<protein>
    <submittedName>
        <fullName evidence="1">Uncharacterized protein</fullName>
    </submittedName>
</protein>
<dbReference type="InParanoid" id="A0A0V0QHK1"/>
<reference evidence="1 2" key="1">
    <citation type="journal article" date="2015" name="Sci. Rep.">
        <title>Genome of the facultative scuticociliatosis pathogen Pseudocohnilembus persalinus provides insight into its virulence through horizontal gene transfer.</title>
        <authorList>
            <person name="Xiong J."/>
            <person name="Wang G."/>
            <person name="Cheng J."/>
            <person name="Tian M."/>
            <person name="Pan X."/>
            <person name="Warren A."/>
            <person name="Jiang C."/>
            <person name="Yuan D."/>
            <person name="Miao W."/>
        </authorList>
    </citation>
    <scope>NUCLEOTIDE SEQUENCE [LARGE SCALE GENOMIC DNA]</scope>
    <source>
        <strain evidence="1">36N120E</strain>
    </source>
</reference>
<organism evidence="1 2">
    <name type="scientific">Pseudocohnilembus persalinus</name>
    <name type="common">Ciliate</name>
    <dbReference type="NCBI Taxonomy" id="266149"/>
    <lineage>
        <taxon>Eukaryota</taxon>
        <taxon>Sar</taxon>
        <taxon>Alveolata</taxon>
        <taxon>Ciliophora</taxon>
        <taxon>Intramacronucleata</taxon>
        <taxon>Oligohymenophorea</taxon>
        <taxon>Scuticociliatia</taxon>
        <taxon>Philasterida</taxon>
        <taxon>Pseudocohnilembidae</taxon>
        <taxon>Pseudocohnilembus</taxon>
    </lineage>
</organism>
<sequence length="281" mass="33088">MKISKFVEEVIFTPAVRRYKMPNPRVKYVRYPSPASEPINHDENQMDYKTAFRDSIHQIRYHKDLLADQETESFHYVQDAYGDSVQDKLVKFGFLSRSEAEDPDAVAKAKEQYEQEMGEPVEQIVHYDELGLSDKPITRDNRESVAHFVRSFLTANRDINAEENFNNSLEDVYNPHIIHFKTLDMFDEPVYRQLRVDLHYQVELYTQKKEVQGYMPVFKGDPKFWNILDNSFSPEQIKATQNAIKDHSQDDLGQLALRHNSNEYHGTDRIEYPIRNNMDMA</sequence>
<accession>A0A0V0QHK1</accession>
<evidence type="ECO:0000313" key="2">
    <source>
        <dbReference type="Proteomes" id="UP000054937"/>
    </source>
</evidence>
<proteinExistence type="predicted"/>